<keyword evidence="1" id="KW-0472">Membrane</keyword>
<dbReference type="InterPro" id="IPR017946">
    <property type="entry name" value="PLC-like_Pdiesterase_TIM-brl"/>
</dbReference>
<keyword evidence="1" id="KW-1133">Transmembrane helix</keyword>
<evidence type="ECO:0000313" key="2">
    <source>
        <dbReference type="EMBL" id="XAU15020.1"/>
    </source>
</evidence>
<feature type="transmembrane region" description="Helical" evidence="1">
    <location>
        <begin position="6"/>
        <end position="25"/>
    </location>
</feature>
<dbReference type="EMBL" id="CP147920">
    <property type="protein sequence ID" value="XAU15020.1"/>
    <property type="molecule type" value="Genomic_DNA"/>
</dbReference>
<protein>
    <recommendedName>
        <fullName evidence="4">Glycerophosphodiester phosphodiesterase</fullName>
    </recommendedName>
</protein>
<dbReference type="SUPFAM" id="SSF51695">
    <property type="entry name" value="PLC-like phosphodiesterases"/>
    <property type="match status" value="1"/>
</dbReference>
<accession>A0ABZ3H918</accession>
<evidence type="ECO:0008006" key="4">
    <source>
        <dbReference type="Google" id="ProtNLM"/>
    </source>
</evidence>
<organism evidence="2 3">
    <name type="scientific">Sulfurimonas diazotrophicus</name>
    <dbReference type="NCBI Taxonomy" id="3131939"/>
    <lineage>
        <taxon>Bacteria</taxon>
        <taxon>Pseudomonadati</taxon>
        <taxon>Campylobacterota</taxon>
        <taxon>Epsilonproteobacteria</taxon>
        <taxon>Campylobacterales</taxon>
        <taxon>Sulfurimonadaceae</taxon>
        <taxon>Sulfurimonas</taxon>
    </lineage>
</organism>
<evidence type="ECO:0000256" key="1">
    <source>
        <dbReference type="SAM" id="Phobius"/>
    </source>
</evidence>
<gene>
    <name evidence="2" type="ORF">WCY31_12360</name>
</gene>
<proteinExistence type="predicted"/>
<dbReference type="RefSeq" id="WP_345972642.1">
    <property type="nucleotide sequence ID" value="NZ_CP147920.1"/>
</dbReference>
<reference evidence="2 3" key="1">
    <citation type="submission" date="2024-03" db="EMBL/GenBank/DDBJ databases">
        <title>Sulfurimonas sp. HSL3-1.</title>
        <authorList>
            <person name="Wang S."/>
        </authorList>
    </citation>
    <scope>NUCLEOTIDE SEQUENCE [LARGE SCALE GENOMIC DNA]</scope>
    <source>
        <strain evidence="2 3">HSL3-1</strain>
    </source>
</reference>
<name>A0ABZ3H918_9BACT</name>
<keyword evidence="1" id="KW-0812">Transmembrane</keyword>
<keyword evidence="3" id="KW-1185">Reference proteome</keyword>
<dbReference type="Proteomes" id="UP001447842">
    <property type="component" value="Chromosome"/>
</dbReference>
<evidence type="ECO:0000313" key="3">
    <source>
        <dbReference type="Proteomes" id="UP001447842"/>
    </source>
</evidence>
<dbReference type="Gene3D" id="3.20.20.190">
    <property type="entry name" value="Phosphatidylinositol (PI) phosphodiesterase"/>
    <property type="match status" value="1"/>
</dbReference>
<sequence>MSWKAIALGTVLVIVIAWNAAVYFADRQIAAKRYDGVYDSCHKVWSSRGLYDTKQERNSLTAFRRAFEAGAHGVEVDFSYDADSDRFIIGHGHPRKGPDGRTVYTEKEGGLFTLETLFRELGEEHAFWLDFKNLDHLSSEETQKAIRRLESIAVNSNVHDRLYIEGSNPLRLSLYTDAGFKTLLGTFPLADSNPVASIVLNAYKMIYAVFDITGIAMNYGSVDKPIYGENTRKQLGMIPAFVFHIPDDPSLLQELVHNSHVRVMLVGRDISIDRFAVTACGRE</sequence>